<reference evidence="6 7" key="1">
    <citation type="journal article" date="2019" name="Int. J. Syst. Evol. Microbiol.">
        <title>The Global Catalogue of Microorganisms (GCM) 10K type strain sequencing project: providing services to taxonomists for standard genome sequencing and annotation.</title>
        <authorList>
            <consortium name="The Broad Institute Genomics Platform"/>
            <consortium name="The Broad Institute Genome Sequencing Center for Infectious Disease"/>
            <person name="Wu L."/>
            <person name="Ma J."/>
        </authorList>
    </citation>
    <scope>NUCLEOTIDE SEQUENCE [LARGE SCALE GENOMIC DNA]</scope>
    <source>
        <strain evidence="6 7">JCM 13378</strain>
    </source>
</reference>
<evidence type="ECO:0000256" key="3">
    <source>
        <dbReference type="ARBA" id="ARBA00023125"/>
    </source>
</evidence>
<dbReference type="PANTHER" id="PTHR30537">
    <property type="entry name" value="HTH-TYPE TRANSCRIPTIONAL REGULATOR"/>
    <property type="match status" value="1"/>
</dbReference>
<evidence type="ECO:0000256" key="2">
    <source>
        <dbReference type="ARBA" id="ARBA00023015"/>
    </source>
</evidence>
<dbReference type="InterPro" id="IPR036388">
    <property type="entry name" value="WH-like_DNA-bd_sf"/>
</dbReference>
<dbReference type="Pfam" id="PF03466">
    <property type="entry name" value="LysR_substrate"/>
    <property type="match status" value="1"/>
</dbReference>
<dbReference type="Pfam" id="PF00126">
    <property type="entry name" value="HTH_1"/>
    <property type="match status" value="1"/>
</dbReference>
<evidence type="ECO:0000313" key="6">
    <source>
        <dbReference type="EMBL" id="GAA0375307.1"/>
    </source>
</evidence>
<dbReference type="EMBL" id="BAAAEI010000031">
    <property type="protein sequence ID" value="GAA0375307.1"/>
    <property type="molecule type" value="Genomic_DNA"/>
</dbReference>
<comment type="caution">
    <text evidence="6">The sequence shown here is derived from an EMBL/GenBank/DDBJ whole genome shotgun (WGS) entry which is preliminary data.</text>
</comment>
<dbReference type="Proteomes" id="UP001501757">
    <property type="component" value="Unassembled WGS sequence"/>
</dbReference>
<dbReference type="Gene3D" id="3.40.190.290">
    <property type="match status" value="1"/>
</dbReference>
<keyword evidence="4" id="KW-0804">Transcription</keyword>
<dbReference type="InterPro" id="IPR058163">
    <property type="entry name" value="LysR-type_TF_proteobact-type"/>
</dbReference>
<dbReference type="PANTHER" id="PTHR30537:SF21">
    <property type="entry name" value="HTH-TYPE TRANSCRIPTIONAL REGULATOR SINR-RELATED"/>
    <property type="match status" value="1"/>
</dbReference>
<protein>
    <submittedName>
        <fullName evidence="6">LysR family transcriptional regulator</fullName>
    </submittedName>
</protein>
<keyword evidence="3" id="KW-0238">DNA-binding</keyword>
<proteinExistence type="inferred from homology"/>
<evidence type="ECO:0000256" key="1">
    <source>
        <dbReference type="ARBA" id="ARBA00009437"/>
    </source>
</evidence>
<dbReference type="SUPFAM" id="SSF53850">
    <property type="entry name" value="Periplasmic binding protein-like II"/>
    <property type="match status" value="1"/>
</dbReference>
<sequence>MNRLDDLQMFVEAARQGSLSAAARLLGRTPAVASASLKRLETQLRVKLVERNTRNLRLTPEGQLFHDKIAQGLSLLEDAQYVVHHDCAEIGGEIRLTASVDLARQWLIPLMDEFQSAHPQVYFTLLAGDAVRDLVSEPLDLALRYGELPDSALVARRLLDNRRVLVASRSYVDSHPPLQHPQDLLNHNCLIFQSQERAYRRWAFHQGSDAVVVEVKGDRVCNDGSFVREWALLGRGIAYKSHLDVYQDLQAGNLLQLLPDWLGDSAPLSAVYPGTGPRPPRVKRFVEFLAERFKTL</sequence>
<organism evidence="6 7">
    <name type="scientific">Bowmanella denitrificans</name>
    <dbReference type="NCBI Taxonomy" id="366582"/>
    <lineage>
        <taxon>Bacteria</taxon>
        <taxon>Pseudomonadati</taxon>
        <taxon>Pseudomonadota</taxon>
        <taxon>Gammaproteobacteria</taxon>
        <taxon>Alteromonadales</taxon>
        <taxon>Alteromonadaceae</taxon>
        <taxon>Bowmanella</taxon>
    </lineage>
</organism>
<dbReference type="InterPro" id="IPR000847">
    <property type="entry name" value="LysR_HTH_N"/>
</dbReference>
<dbReference type="Gene3D" id="1.10.10.10">
    <property type="entry name" value="Winged helix-like DNA-binding domain superfamily/Winged helix DNA-binding domain"/>
    <property type="match status" value="1"/>
</dbReference>
<comment type="similarity">
    <text evidence="1">Belongs to the LysR transcriptional regulatory family.</text>
</comment>
<evidence type="ECO:0000313" key="7">
    <source>
        <dbReference type="Proteomes" id="UP001501757"/>
    </source>
</evidence>
<evidence type="ECO:0000259" key="5">
    <source>
        <dbReference type="PROSITE" id="PS50931"/>
    </source>
</evidence>
<evidence type="ECO:0000256" key="4">
    <source>
        <dbReference type="ARBA" id="ARBA00023163"/>
    </source>
</evidence>
<feature type="domain" description="HTH lysR-type" evidence="5">
    <location>
        <begin position="1"/>
        <end position="59"/>
    </location>
</feature>
<dbReference type="InterPro" id="IPR036390">
    <property type="entry name" value="WH_DNA-bd_sf"/>
</dbReference>
<dbReference type="CDD" id="cd08422">
    <property type="entry name" value="PBP2_CrgA_like"/>
    <property type="match status" value="1"/>
</dbReference>
<keyword evidence="2" id="KW-0805">Transcription regulation</keyword>
<dbReference type="SUPFAM" id="SSF46785">
    <property type="entry name" value="Winged helix' DNA-binding domain"/>
    <property type="match status" value="1"/>
</dbReference>
<dbReference type="InterPro" id="IPR005119">
    <property type="entry name" value="LysR_subst-bd"/>
</dbReference>
<gene>
    <name evidence="6" type="ORF">GCM10009092_44420</name>
</gene>
<accession>A0ABN0XWX7</accession>
<dbReference type="PROSITE" id="PS50931">
    <property type="entry name" value="HTH_LYSR"/>
    <property type="match status" value="1"/>
</dbReference>
<dbReference type="RefSeq" id="WP_343847565.1">
    <property type="nucleotide sequence ID" value="NZ_BAAAEI010000031.1"/>
</dbReference>
<keyword evidence="7" id="KW-1185">Reference proteome</keyword>
<name>A0ABN0XWX7_9ALTE</name>